<dbReference type="AlphaFoldDB" id="A0A2W5BTI9"/>
<dbReference type="GO" id="GO:0016747">
    <property type="term" value="F:acyltransferase activity, transferring groups other than amino-acyl groups"/>
    <property type="evidence" value="ECO:0007669"/>
    <property type="project" value="InterPro"/>
</dbReference>
<evidence type="ECO:0000313" key="3">
    <source>
        <dbReference type="EMBL" id="PZO86485.1"/>
    </source>
</evidence>
<feature type="region of interest" description="Disordered" evidence="1">
    <location>
        <begin position="16"/>
        <end position="36"/>
    </location>
</feature>
<evidence type="ECO:0000259" key="2">
    <source>
        <dbReference type="PROSITE" id="PS51186"/>
    </source>
</evidence>
<feature type="domain" description="N-acetyltransferase" evidence="2">
    <location>
        <begin position="43"/>
        <end position="191"/>
    </location>
</feature>
<dbReference type="Gene3D" id="3.40.630.30">
    <property type="match status" value="1"/>
</dbReference>
<dbReference type="SUPFAM" id="SSF55729">
    <property type="entry name" value="Acyl-CoA N-acyltransferases (Nat)"/>
    <property type="match status" value="1"/>
</dbReference>
<dbReference type="Pfam" id="PF13508">
    <property type="entry name" value="Acetyltransf_7"/>
    <property type="match status" value="1"/>
</dbReference>
<proteinExistence type="predicted"/>
<protein>
    <recommendedName>
        <fullName evidence="2">N-acetyltransferase domain-containing protein</fullName>
    </recommendedName>
</protein>
<name>A0A2W5BTI9_9BACT</name>
<comment type="caution">
    <text evidence="3">The sequence shown here is derived from an EMBL/GenBank/DDBJ whole genome shotgun (WGS) entry which is preliminary data.</text>
</comment>
<dbReference type="EMBL" id="QFNK01000115">
    <property type="protein sequence ID" value="PZO86485.1"/>
    <property type="molecule type" value="Genomic_DNA"/>
</dbReference>
<dbReference type="Proteomes" id="UP000249557">
    <property type="component" value="Unassembled WGS sequence"/>
</dbReference>
<organism evidence="3 4">
    <name type="scientific">Micavibrio aeruginosavorus</name>
    <dbReference type="NCBI Taxonomy" id="349221"/>
    <lineage>
        <taxon>Bacteria</taxon>
        <taxon>Pseudomonadati</taxon>
        <taxon>Bdellovibrionota</taxon>
        <taxon>Bdellovibrionia</taxon>
        <taxon>Bdellovibrionales</taxon>
        <taxon>Pseudobdellovibrionaceae</taxon>
        <taxon>Micavibrio</taxon>
    </lineage>
</organism>
<dbReference type="PROSITE" id="PS51186">
    <property type="entry name" value="GNAT"/>
    <property type="match status" value="1"/>
</dbReference>
<evidence type="ECO:0000256" key="1">
    <source>
        <dbReference type="SAM" id="MobiDB-lite"/>
    </source>
</evidence>
<accession>A0A2W5BTI9</accession>
<sequence>MHAGEERAFVRDPAVRGRKPHGYRRGHRGGRGKKRVGQVRPMIDIREAGREDIPLLYRLYDSIGKKDDGYFEHVFAGECDVLIASWNGEDCGFCILNHAPRYSLYRRLEIPEIQDLNVVRSQRRRGIATALIKWCEGKARAMGRGQIGISVGLFKDYGAAQILYVRLGYVPDGNGVTYDREGVVPYKSYMIDDDLSLMMIKDL</sequence>
<dbReference type="InterPro" id="IPR016181">
    <property type="entry name" value="Acyl_CoA_acyltransferase"/>
</dbReference>
<gene>
    <name evidence="3" type="ORF">DI626_06485</name>
</gene>
<evidence type="ECO:0000313" key="4">
    <source>
        <dbReference type="Proteomes" id="UP000249557"/>
    </source>
</evidence>
<dbReference type="InterPro" id="IPR000182">
    <property type="entry name" value="GNAT_dom"/>
</dbReference>
<dbReference type="CDD" id="cd04301">
    <property type="entry name" value="NAT_SF"/>
    <property type="match status" value="1"/>
</dbReference>
<reference evidence="3 4" key="1">
    <citation type="submission" date="2017-08" db="EMBL/GenBank/DDBJ databases">
        <title>Infants hospitalized years apart are colonized by the same room-sourced microbial strains.</title>
        <authorList>
            <person name="Brooks B."/>
            <person name="Olm M.R."/>
            <person name="Firek B.A."/>
            <person name="Baker R."/>
            <person name="Thomas B.C."/>
            <person name="Morowitz M.J."/>
            <person name="Banfield J.F."/>
        </authorList>
    </citation>
    <scope>NUCLEOTIDE SEQUENCE [LARGE SCALE GENOMIC DNA]</scope>
    <source>
        <strain evidence="3">S2_018_000_R2_104</strain>
    </source>
</reference>